<dbReference type="InterPro" id="IPR038996">
    <property type="entry name" value="Gp14"/>
</dbReference>
<accession>A0A2R2ZGD1</accession>
<sequence>MCGPAAVPIAMLGISAVGTAASISAQSQQQKAQDAFNQRQYENDMTAYRGNLANIEVQRNQAREDAVAQKQQNDMAGRRATATATTAAGEAGVSGASVDALLRDLAGQAAYDNTNVDENYLRQDRALNAQRENAFNSTASQSNQLRPSMSPDYLGAGLRIGQAAAGAYSQYQQNLDYERNQSVPRRGA</sequence>
<keyword evidence="3" id="KW-1185">Reference proteome</keyword>
<evidence type="ECO:0008006" key="4">
    <source>
        <dbReference type="Google" id="ProtNLM"/>
    </source>
</evidence>
<evidence type="ECO:0000313" key="3">
    <source>
        <dbReference type="Proteomes" id="UP000244501"/>
    </source>
</evidence>
<dbReference type="Proteomes" id="UP000244501">
    <property type="component" value="Segment"/>
</dbReference>
<evidence type="ECO:0000256" key="1">
    <source>
        <dbReference type="SAM" id="Coils"/>
    </source>
</evidence>
<evidence type="ECO:0000313" key="2">
    <source>
        <dbReference type="EMBL" id="AUO78206.1"/>
    </source>
</evidence>
<keyword evidence="1" id="KW-0175">Coiled coil</keyword>
<reference evidence="2 3" key="1">
    <citation type="submission" date="2017-12" db="EMBL/GenBank/DDBJ databases">
        <title>Sequencing, genome analysis and host range of a novel Ralstonia phage RsoP1EGY isolated from Egypt.</title>
        <authorList>
            <person name="Ahmad A.A."/>
            <person name="Addy H.S."/>
            <person name="Elhalag K.M."/>
            <person name="Nasr-Eldin M.A."/>
            <person name="Hussien A.S."/>
            <person name="Huang Q."/>
        </authorList>
    </citation>
    <scope>NUCLEOTIDE SEQUENCE [LARGE SCALE GENOMIC DNA]</scope>
</reference>
<dbReference type="EMBL" id="MG711516">
    <property type="protein sequence ID" value="AUO78206.1"/>
    <property type="molecule type" value="Genomic_DNA"/>
</dbReference>
<gene>
    <name evidence="2" type="ORF">RSEGYP2_49</name>
</gene>
<dbReference type="Pfam" id="PF24072">
    <property type="entry name" value="T7_gp14"/>
    <property type="match status" value="1"/>
</dbReference>
<proteinExistence type="predicted"/>
<organism evidence="2 3">
    <name type="scientific">Ralstonia phage RsoP1EGY</name>
    <dbReference type="NCBI Taxonomy" id="2070026"/>
    <lineage>
        <taxon>Viruses</taxon>
        <taxon>Duplodnaviria</taxon>
        <taxon>Heunggongvirae</taxon>
        <taxon>Uroviricota</taxon>
        <taxon>Caudoviricetes</taxon>
        <taxon>Autographivirales</taxon>
        <taxon>Gyeongsanvirus</taxon>
        <taxon>Gyeongsanvirus RsoP1EGY</taxon>
    </lineage>
</organism>
<name>A0A2R2ZGD1_9CAUD</name>
<protein>
    <recommendedName>
        <fullName evidence="4">Internal virion protein B</fullName>
    </recommendedName>
</protein>
<feature type="coiled-coil region" evidence="1">
    <location>
        <begin position="45"/>
        <end position="72"/>
    </location>
</feature>